<evidence type="ECO:0000313" key="2">
    <source>
        <dbReference type="Proteomes" id="UP001387215"/>
    </source>
</evidence>
<name>A0ABU8CYA4_9GAMM</name>
<proteinExistence type="predicted"/>
<dbReference type="EMBL" id="JBANDL010000002">
    <property type="protein sequence ID" value="MEI2453738.1"/>
    <property type="molecule type" value="Genomic_DNA"/>
</dbReference>
<comment type="caution">
    <text evidence="1">The sequence shown here is derived from an EMBL/GenBank/DDBJ whole genome shotgun (WGS) entry which is preliminary data.</text>
</comment>
<keyword evidence="2" id="KW-1185">Reference proteome</keyword>
<dbReference type="Proteomes" id="UP001387215">
    <property type="component" value="Unassembled WGS sequence"/>
</dbReference>
<dbReference type="RefSeq" id="WP_336130982.1">
    <property type="nucleotide sequence ID" value="NZ_JBANDL010000002.1"/>
</dbReference>
<accession>A0ABU8CYA4</accession>
<reference evidence="1 2" key="1">
    <citation type="submission" date="2024-02" db="EMBL/GenBank/DDBJ databases">
        <title>Lysobacter Genome Sequencing and Mining.</title>
        <authorList>
            <person name="Bierman J."/>
            <person name="Walker M.C."/>
        </authorList>
    </citation>
    <scope>NUCLEOTIDE SEQUENCE [LARGE SCALE GENOMIC DNA]</scope>
    <source>
        <strain evidence="1 2">PB6250</strain>
    </source>
</reference>
<gene>
    <name evidence="1" type="ORF">V2J18_03495</name>
</gene>
<organism evidence="1 2">
    <name type="scientific">Lysobacter firmicutimachus</name>
    <dbReference type="NCBI Taxonomy" id="1792846"/>
    <lineage>
        <taxon>Bacteria</taxon>
        <taxon>Pseudomonadati</taxon>
        <taxon>Pseudomonadota</taxon>
        <taxon>Gammaproteobacteria</taxon>
        <taxon>Lysobacterales</taxon>
        <taxon>Lysobacteraceae</taxon>
        <taxon>Lysobacter</taxon>
    </lineage>
</organism>
<sequence length="128" mass="14339">MNSSYFKMIIDAGCGSEKGLSLPSDVSEWLFFRHFWGQVNIRFGVSFSQYEEVMPERLVGEVVDAARNLIMEALSALPTSVRFCCGWDGDKNELFCEIARDAIVKALLELAAFLDEAKLLKAGVYCQL</sequence>
<evidence type="ECO:0000313" key="1">
    <source>
        <dbReference type="EMBL" id="MEI2453738.1"/>
    </source>
</evidence>
<protein>
    <submittedName>
        <fullName evidence="1">Uncharacterized protein</fullName>
    </submittedName>
</protein>